<evidence type="ECO:0000256" key="3">
    <source>
        <dbReference type="ARBA" id="ARBA00022452"/>
    </source>
</evidence>
<dbReference type="PANTHER" id="PTHR30069:SF29">
    <property type="entry name" value="HEMOGLOBIN AND HEMOGLOBIN-HAPTOGLOBIN-BINDING PROTEIN 1-RELATED"/>
    <property type="match status" value="1"/>
</dbReference>
<dbReference type="SUPFAM" id="SSF56935">
    <property type="entry name" value="Porins"/>
    <property type="match status" value="1"/>
</dbReference>
<name>A0A2V3ZX79_9BACT</name>
<evidence type="ECO:0000256" key="6">
    <source>
        <dbReference type="ARBA" id="ARBA00023136"/>
    </source>
</evidence>
<evidence type="ECO:0000256" key="7">
    <source>
        <dbReference type="ARBA" id="ARBA00023237"/>
    </source>
</evidence>
<protein>
    <submittedName>
        <fullName evidence="8">Uncharacterized protein</fullName>
    </submittedName>
</protein>
<dbReference type="GO" id="GO:0009279">
    <property type="term" value="C:cell outer membrane"/>
    <property type="evidence" value="ECO:0007669"/>
    <property type="project" value="UniProtKB-SubCell"/>
</dbReference>
<keyword evidence="9" id="KW-1185">Reference proteome</keyword>
<evidence type="ECO:0000313" key="9">
    <source>
        <dbReference type="Proteomes" id="UP000248079"/>
    </source>
</evidence>
<dbReference type="GO" id="GO:0015344">
    <property type="term" value="F:siderophore uptake transmembrane transporter activity"/>
    <property type="evidence" value="ECO:0007669"/>
    <property type="project" value="TreeGrafter"/>
</dbReference>
<keyword evidence="2" id="KW-0813">Transport</keyword>
<proteinExistence type="predicted"/>
<keyword evidence="4" id="KW-0812">Transmembrane</keyword>
<evidence type="ECO:0000256" key="2">
    <source>
        <dbReference type="ARBA" id="ARBA00022448"/>
    </source>
</evidence>
<evidence type="ECO:0000256" key="4">
    <source>
        <dbReference type="ARBA" id="ARBA00022692"/>
    </source>
</evidence>
<dbReference type="AlphaFoldDB" id="A0A2V3ZX79"/>
<keyword evidence="5" id="KW-0732">Signal</keyword>
<dbReference type="GO" id="GO:0044718">
    <property type="term" value="P:siderophore transmembrane transport"/>
    <property type="evidence" value="ECO:0007669"/>
    <property type="project" value="TreeGrafter"/>
</dbReference>
<comment type="caution">
    <text evidence="8">The sequence shown here is derived from an EMBL/GenBank/DDBJ whole genome shotgun (WGS) entry which is preliminary data.</text>
</comment>
<evidence type="ECO:0000256" key="1">
    <source>
        <dbReference type="ARBA" id="ARBA00004571"/>
    </source>
</evidence>
<keyword evidence="6" id="KW-0472">Membrane</keyword>
<comment type="subcellular location">
    <subcellularLocation>
        <location evidence="1">Cell outer membrane</location>
        <topology evidence="1">Multi-pass membrane protein</topology>
    </subcellularLocation>
</comment>
<dbReference type="Gene3D" id="2.40.170.20">
    <property type="entry name" value="TonB-dependent receptor, beta-barrel domain"/>
    <property type="match status" value="1"/>
</dbReference>
<sequence length="583" mass="66315">MSSMIIRETMLKKILLAIVVIGFSYSIALSQEQRELDKEVKVRTTYQPKINKALRLGKLPVIKDTSTFTPSFDYFIQAKPLNVGFSPAEIPAAKIVGEPLKKLNSHTLTLAGGNYSTLFGDYRFNNQRSKTADIGFHLRHYSTNGKIKLEDDDKVKPDFSEQLAEVYGTAYLDEGKVSGRLFYKHTGFNYFGFPQLDDIEETTTNLFPYDEQKLNNFGLNALYQSNFKDEEQLNFGLGLKYEHFSDDIDAKENDILISGNARIRRGDAFWSLRSEFDYFAIDGLNHLEDSNWVTERKTLKWSLNPQYLLQTGNFNLQLGVNAVLATGDDSETKLYPDVKVDFEAIDGIMSLFAGLNGDLKMNRYKDIVEENRFIYSGLNVLPSNVKYKLFGGIRGSMSSNSSFTLKAEYSAIDNQYFFVQNNILIPQGMTISGVPYSNKFGIVYDDVNVLRLGAELTIGWTEKLELNSSVWYNNYSMDELGEAWHMPEFEMQVSAKYSFTDDLTFNAGVNMIGERSALLVRYDLTRVEKLEAVYDLNVGATYSVNEYFSAFAQVNNLFADKYYQWDGYPSQGLNFLLGIKVNL</sequence>
<gene>
    <name evidence="8" type="ORF">DF185_11620</name>
</gene>
<accession>A0A2V3ZX79</accession>
<keyword evidence="3" id="KW-1134">Transmembrane beta strand</keyword>
<reference evidence="8 9" key="1">
    <citation type="submission" date="2018-05" db="EMBL/GenBank/DDBJ databases">
        <title>Marinifilum breve JC075T sp. nov., a marine bacterium isolated from Yongle Blue Hole in the South China Sea.</title>
        <authorList>
            <person name="Fu T."/>
        </authorList>
    </citation>
    <scope>NUCLEOTIDE SEQUENCE [LARGE SCALE GENOMIC DNA]</scope>
    <source>
        <strain evidence="8 9">JC075</strain>
    </source>
</reference>
<dbReference type="Proteomes" id="UP000248079">
    <property type="component" value="Unassembled WGS sequence"/>
</dbReference>
<keyword evidence="7" id="KW-0998">Cell outer membrane</keyword>
<dbReference type="EMBL" id="QFLI01000004">
    <property type="protein sequence ID" value="PXY01285.1"/>
    <property type="molecule type" value="Genomic_DNA"/>
</dbReference>
<dbReference type="InterPro" id="IPR039426">
    <property type="entry name" value="TonB-dep_rcpt-like"/>
</dbReference>
<evidence type="ECO:0000256" key="5">
    <source>
        <dbReference type="ARBA" id="ARBA00022729"/>
    </source>
</evidence>
<dbReference type="PANTHER" id="PTHR30069">
    <property type="entry name" value="TONB-DEPENDENT OUTER MEMBRANE RECEPTOR"/>
    <property type="match status" value="1"/>
</dbReference>
<evidence type="ECO:0000313" key="8">
    <source>
        <dbReference type="EMBL" id="PXY01285.1"/>
    </source>
</evidence>
<dbReference type="InterPro" id="IPR036942">
    <property type="entry name" value="Beta-barrel_TonB_sf"/>
</dbReference>
<organism evidence="8 9">
    <name type="scientific">Marinifilum breve</name>
    <dbReference type="NCBI Taxonomy" id="2184082"/>
    <lineage>
        <taxon>Bacteria</taxon>
        <taxon>Pseudomonadati</taxon>
        <taxon>Bacteroidota</taxon>
        <taxon>Bacteroidia</taxon>
        <taxon>Marinilabiliales</taxon>
        <taxon>Marinifilaceae</taxon>
    </lineage>
</organism>